<accession>A0AAV7GG79</accession>
<keyword evidence="2" id="KW-1185">Reference proteome</keyword>
<proteinExistence type="predicted"/>
<name>A0AAV7GG79_DENCH</name>
<gene>
    <name evidence="1" type="ORF">IEQ34_015262</name>
</gene>
<dbReference type="Proteomes" id="UP000775213">
    <property type="component" value="Unassembled WGS sequence"/>
</dbReference>
<dbReference type="EMBL" id="JAGFBR010000014">
    <property type="protein sequence ID" value="KAH0455230.1"/>
    <property type="molecule type" value="Genomic_DNA"/>
</dbReference>
<organism evidence="1 2">
    <name type="scientific">Dendrobium chrysotoxum</name>
    <name type="common">Orchid</name>
    <dbReference type="NCBI Taxonomy" id="161865"/>
    <lineage>
        <taxon>Eukaryota</taxon>
        <taxon>Viridiplantae</taxon>
        <taxon>Streptophyta</taxon>
        <taxon>Embryophyta</taxon>
        <taxon>Tracheophyta</taxon>
        <taxon>Spermatophyta</taxon>
        <taxon>Magnoliopsida</taxon>
        <taxon>Liliopsida</taxon>
        <taxon>Asparagales</taxon>
        <taxon>Orchidaceae</taxon>
        <taxon>Epidendroideae</taxon>
        <taxon>Malaxideae</taxon>
        <taxon>Dendrobiinae</taxon>
        <taxon>Dendrobium</taxon>
    </lineage>
</organism>
<dbReference type="AlphaFoldDB" id="A0AAV7GG79"/>
<evidence type="ECO:0000313" key="1">
    <source>
        <dbReference type="EMBL" id="KAH0455230.1"/>
    </source>
</evidence>
<protein>
    <submittedName>
        <fullName evidence="1">Uncharacterized protein</fullName>
    </submittedName>
</protein>
<sequence>MEKRADYTERSTNILFEKQRPITIALKPLPNFIRSILSWTLNLDNMMMKFMLILKHRSISLANTVPNMMIMIKMMMTTKTWGQKAISTEMHRTWAMIQKILMHGEKNARAANSQQQ</sequence>
<evidence type="ECO:0000313" key="2">
    <source>
        <dbReference type="Proteomes" id="UP000775213"/>
    </source>
</evidence>
<comment type="caution">
    <text evidence="1">The sequence shown here is derived from an EMBL/GenBank/DDBJ whole genome shotgun (WGS) entry which is preliminary data.</text>
</comment>
<reference evidence="1 2" key="1">
    <citation type="journal article" date="2021" name="Hortic Res">
        <title>Chromosome-scale assembly of the Dendrobium chrysotoxum genome enhances the understanding of orchid evolution.</title>
        <authorList>
            <person name="Zhang Y."/>
            <person name="Zhang G.Q."/>
            <person name="Zhang D."/>
            <person name="Liu X.D."/>
            <person name="Xu X.Y."/>
            <person name="Sun W.H."/>
            <person name="Yu X."/>
            <person name="Zhu X."/>
            <person name="Wang Z.W."/>
            <person name="Zhao X."/>
            <person name="Zhong W.Y."/>
            <person name="Chen H."/>
            <person name="Yin W.L."/>
            <person name="Huang T."/>
            <person name="Niu S.C."/>
            <person name="Liu Z.J."/>
        </authorList>
    </citation>
    <scope>NUCLEOTIDE SEQUENCE [LARGE SCALE GENOMIC DNA]</scope>
    <source>
        <strain evidence="1">Lindl</strain>
    </source>
</reference>